<keyword evidence="1" id="KW-0812">Transmembrane</keyword>
<dbReference type="RefSeq" id="WP_037843707.1">
    <property type="nucleotide sequence ID" value="NZ_JAGIQL010000042.1"/>
</dbReference>
<evidence type="ECO:0000313" key="2">
    <source>
        <dbReference type="EMBL" id="MBP0458438.1"/>
    </source>
</evidence>
<evidence type="ECO:0000256" key="1">
    <source>
        <dbReference type="SAM" id="Phobius"/>
    </source>
</evidence>
<name>A0A940RXS1_9ACTN</name>
<gene>
    <name evidence="2" type="ORF">JFN87_13125</name>
</gene>
<dbReference type="EMBL" id="JAGIQL010000042">
    <property type="protein sequence ID" value="MBP0458438.1"/>
    <property type="molecule type" value="Genomic_DNA"/>
</dbReference>
<keyword evidence="1" id="KW-0472">Membrane</keyword>
<feature type="transmembrane region" description="Helical" evidence="1">
    <location>
        <begin position="25"/>
        <end position="42"/>
    </location>
</feature>
<evidence type="ECO:0000313" key="3">
    <source>
        <dbReference type="Proteomes" id="UP000670475"/>
    </source>
</evidence>
<dbReference type="Proteomes" id="UP000670475">
    <property type="component" value="Unassembled WGS sequence"/>
</dbReference>
<comment type="caution">
    <text evidence="2">The sequence shown here is derived from an EMBL/GenBank/DDBJ whole genome shotgun (WGS) entry which is preliminary data.</text>
</comment>
<protein>
    <submittedName>
        <fullName evidence="2">Uncharacterized protein</fullName>
    </submittedName>
</protein>
<keyword evidence="3" id="KW-1185">Reference proteome</keyword>
<sequence>MQAATTLAAALATAGQQGAGTVLRVVIVVMVLGAVFLAWFLLRGYGDNGDNGGND</sequence>
<reference evidence="2" key="1">
    <citation type="submission" date="2021-03" db="EMBL/GenBank/DDBJ databases">
        <title>Whole genome sequence of Streptomyces bomunensis MMS17-BM035.</title>
        <authorList>
            <person name="Lee J.H."/>
        </authorList>
    </citation>
    <scope>NUCLEOTIDE SEQUENCE</scope>
    <source>
        <strain evidence="2">MMS17-BM035</strain>
    </source>
</reference>
<organism evidence="2 3">
    <name type="scientific">Streptomyces montanisoli</name>
    <dbReference type="NCBI Taxonomy" id="2798581"/>
    <lineage>
        <taxon>Bacteria</taxon>
        <taxon>Bacillati</taxon>
        <taxon>Actinomycetota</taxon>
        <taxon>Actinomycetes</taxon>
        <taxon>Kitasatosporales</taxon>
        <taxon>Streptomycetaceae</taxon>
        <taxon>Streptomyces</taxon>
    </lineage>
</organism>
<proteinExistence type="predicted"/>
<accession>A0A940RXS1</accession>
<dbReference type="AlphaFoldDB" id="A0A940RXS1"/>
<keyword evidence="1" id="KW-1133">Transmembrane helix</keyword>